<name>A0ABZ1IKC7_9PSEU</name>
<dbReference type="PANTHER" id="PTHR43646:SF2">
    <property type="entry name" value="GLYCOSYLTRANSFERASE 2-LIKE DOMAIN-CONTAINING PROTEIN"/>
    <property type="match status" value="1"/>
</dbReference>
<dbReference type="Pfam" id="PF00535">
    <property type="entry name" value="Glycos_transf_2"/>
    <property type="match status" value="1"/>
</dbReference>
<dbReference type="EMBL" id="CP142149">
    <property type="protein sequence ID" value="WSE34663.1"/>
    <property type="molecule type" value="Genomic_DNA"/>
</dbReference>
<gene>
    <name evidence="12" type="ORF">VSH64_21715</name>
</gene>
<evidence type="ECO:0000313" key="12">
    <source>
        <dbReference type="EMBL" id="WSE34663.1"/>
    </source>
</evidence>
<evidence type="ECO:0000259" key="11">
    <source>
        <dbReference type="Pfam" id="PF13632"/>
    </source>
</evidence>
<dbReference type="Proteomes" id="UP001330812">
    <property type="component" value="Chromosome"/>
</dbReference>
<evidence type="ECO:0000256" key="1">
    <source>
        <dbReference type="ARBA" id="ARBA00004236"/>
    </source>
</evidence>
<dbReference type="Gene3D" id="3.90.550.10">
    <property type="entry name" value="Spore Coat Polysaccharide Biosynthesis Protein SpsA, Chain A"/>
    <property type="match status" value="1"/>
</dbReference>
<evidence type="ECO:0000256" key="8">
    <source>
        <dbReference type="ARBA" id="ARBA00038120"/>
    </source>
</evidence>
<proteinExistence type="inferred from homology"/>
<dbReference type="InterPro" id="IPR001173">
    <property type="entry name" value="Glyco_trans_2-like"/>
</dbReference>
<dbReference type="Pfam" id="PF13632">
    <property type="entry name" value="Glyco_trans_2_3"/>
    <property type="match status" value="1"/>
</dbReference>
<evidence type="ECO:0000256" key="2">
    <source>
        <dbReference type="ARBA" id="ARBA00022475"/>
    </source>
</evidence>
<keyword evidence="2" id="KW-1003">Cell membrane</keyword>
<evidence type="ECO:0000256" key="6">
    <source>
        <dbReference type="ARBA" id="ARBA00037281"/>
    </source>
</evidence>
<protein>
    <recommendedName>
        <fullName evidence="9">4,4'-diaponeurosporenoate glycosyltransferase</fullName>
    </recommendedName>
</protein>
<comment type="subcellular location">
    <subcellularLocation>
        <location evidence="1">Cell membrane</location>
    </subcellularLocation>
</comment>
<reference evidence="12 13" key="1">
    <citation type="journal article" date="2015" name="Int. J. Syst. Evol. Microbiol.">
        <title>Amycolatopsis rhabdoformis sp. nov., an actinomycete isolated from a tropical forest soil.</title>
        <authorList>
            <person name="Souza W.R."/>
            <person name="Silva R.E."/>
            <person name="Goodfellow M."/>
            <person name="Busarakam K."/>
            <person name="Figueiro F.S."/>
            <person name="Ferreira D."/>
            <person name="Rodrigues-Filho E."/>
            <person name="Moraes L.A.B."/>
            <person name="Zucchi T.D."/>
        </authorList>
    </citation>
    <scope>NUCLEOTIDE SEQUENCE [LARGE SCALE GENOMIC DNA]</scope>
    <source>
        <strain evidence="12 13">NCIMB 14900</strain>
    </source>
</reference>
<comment type="pathway">
    <text evidence="7">Carotenoid biosynthesis; staphyloxanthin biosynthesis; staphyloxanthin from farnesyl diphosphate: step 4/5.</text>
</comment>
<keyword evidence="13" id="KW-1185">Reference proteome</keyword>
<dbReference type="SUPFAM" id="SSF53448">
    <property type="entry name" value="Nucleotide-diphospho-sugar transferases"/>
    <property type="match status" value="1"/>
</dbReference>
<sequence length="228" mass="24399">MITAVGVVVPARDEQHLIEPCLRALRHALARLPASVERWVCVVADRCSDDTAVRARSADRVVVTRRPLTIGEVRDLGWHAVRAAFTGHAAADTVLLNTDADTEVDVNWAAAHLRRVERDAHAVTGPAELAAPVPGPPDAAARYHAMLTGGPNVYGANLGVRADAFEAVGGFGVRRTGEDHDLWRRLGAAGFRCRVEPAAVVRTSARLDGRAPDGLAALLRDLREKPVA</sequence>
<accession>A0ABZ1IKC7</accession>
<comment type="function">
    <text evidence="6">Catalyzes the glycosylation of 4,4'-diaponeurosporenoate, i.e. the esterification of glucose at the C1'' position with the carboxyl group of 4,4'-diaponeurosporenic acid, to form glycosyl-4,4'-diaponeurosporenoate. This is a step in the biosynthesis of staphyloxanthin, an orange pigment present in most staphylococci strains.</text>
</comment>
<dbReference type="PANTHER" id="PTHR43646">
    <property type="entry name" value="GLYCOSYLTRANSFERASE"/>
    <property type="match status" value="1"/>
</dbReference>
<comment type="similarity">
    <text evidence="8">Belongs to the glycosyltransferase 2 family. CrtQ subfamily.</text>
</comment>
<evidence type="ECO:0000256" key="9">
    <source>
        <dbReference type="ARBA" id="ARBA00040345"/>
    </source>
</evidence>
<keyword evidence="5" id="KW-0472">Membrane</keyword>
<evidence type="ECO:0000259" key="10">
    <source>
        <dbReference type="Pfam" id="PF00535"/>
    </source>
</evidence>
<feature type="domain" description="Glycosyltransferase 2-like" evidence="10">
    <location>
        <begin position="7"/>
        <end position="124"/>
    </location>
</feature>
<evidence type="ECO:0000256" key="5">
    <source>
        <dbReference type="ARBA" id="ARBA00023136"/>
    </source>
</evidence>
<evidence type="ECO:0000256" key="4">
    <source>
        <dbReference type="ARBA" id="ARBA00022679"/>
    </source>
</evidence>
<dbReference type="InterPro" id="IPR029044">
    <property type="entry name" value="Nucleotide-diphossugar_trans"/>
</dbReference>
<keyword evidence="4" id="KW-0808">Transferase</keyword>
<evidence type="ECO:0000256" key="3">
    <source>
        <dbReference type="ARBA" id="ARBA00022676"/>
    </source>
</evidence>
<dbReference type="RefSeq" id="WP_326837471.1">
    <property type="nucleotide sequence ID" value="NZ_CP142149.1"/>
</dbReference>
<organism evidence="12 13">
    <name type="scientific">Amycolatopsis rhabdoformis</name>
    <dbReference type="NCBI Taxonomy" id="1448059"/>
    <lineage>
        <taxon>Bacteria</taxon>
        <taxon>Bacillati</taxon>
        <taxon>Actinomycetota</taxon>
        <taxon>Actinomycetes</taxon>
        <taxon>Pseudonocardiales</taxon>
        <taxon>Pseudonocardiaceae</taxon>
        <taxon>Amycolatopsis</taxon>
    </lineage>
</organism>
<feature type="domain" description="Glycosyltransferase 2-like" evidence="11">
    <location>
        <begin position="153"/>
        <end position="207"/>
    </location>
</feature>
<evidence type="ECO:0000313" key="13">
    <source>
        <dbReference type="Proteomes" id="UP001330812"/>
    </source>
</evidence>
<evidence type="ECO:0000256" key="7">
    <source>
        <dbReference type="ARBA" id="ARBA00037904"/>
    </source>
</evidence>
<keyword evidence="3" id="KW-0328">Glycosyltransferase</keyword>